<organism evidence="2 3">
    <name type="scientific">Ferrimicrobium acidiphilum</name>
    <dbReference type="NCBI Taxonomy" id="121039"/>
    <lineage>
        <taxon>Bacteria</taxon>
        <taxon>Bacillati</taxon>
        <taxon>Actinomycetota</taxon>
        <taxon>Acidimicrobiia</taxon>
        <taxon>Acidimicrobiales</taxon>
        <taxon>Acidimicrobiaceae</taxon>
        <taxon>Ferrimicrobium</taxon>
    </lineage>
</organism>
<accession>A0ABV3Y874</accession>
<dbReference type="EMBL" id="JBFSHR010000069">
    <property type="protein sequence ID" value="MEX6430649.1"/>
    <property type="molecule type" value="Genomic_DNA"/>
</dbReference>
<dbReference type="PROSITE" id="PS51257">
    <property type="entry name" value="PROKAR_LIPOPROTEIN"/>
    <property type="match status" value="1"/>
</dbReference>
<dbReference type="RefSeq" id="WP_369084899.1">
    <property type="nucleotide sequence ID" value="NZ_JBFSHR010000069.1"/>
</dbReference>
<keyword evidence="1" id="KW-0732">Signal</keyword>
<feature type="chain" id="PRO_5046671974" evidence="1">
    <location>
        <begin position="21"/>
        <end position="680"/>
    </location>
</feature>
<name>A0ABV3Y874_9ACTN</name>
<gene>
    <name evidence="2" type="ORF">AB6A68_12510</name>
</gene>
<dbReference type="Gene3D" id="2.130.10.10">
    <property type="entry name" value="YVTN repeat-like/Quinoprotein amine dehydrogenase"/>
    <property type="match status" value="1"/>
</dbReference>
<keyword evidence="3" id="KW-1185">Reference proteome</keyword>
<sequence length="680" mass="71269">MTAPLQRLWLLITAFALLLAACGPVASKSQRHANSSIDRASVPQQRFRAIDPNAVPTSTTEAGCRYQPLGETMSAQLAKECFRTPDLPAGTYYLGVEAQLADRGAAAIRAGMPAPPTYLGPSVSLSLSPTSVRPGATVTITGHLASPISPQPSVTNICFDGCIDGLHYNGTPVHWISTSEFTTSFVTPRGPWIERSPLRLIDPSAGHYRVSIQCLVVHRGCGLGRGEGSATLTYLASAHPTTPLLSMHMTRLIPGEVTRVGGSIALTSIIGTDQPFVDQFTTVHQLPNDIVAKGVYRLAHTQKADATTVLLGVTKLQVTTPVIYSNVDLKGATNLRLTADPSIFTEAGTSGIAFSCTGPQNQMQMLKGGQVTTINTTGVIHLLEQAGVPSSYAITEPCNGIAALKTSNSGTLIAASYPIAIPTKGPDLTYLPVITTNDGASWRAVPFPSGHSNAHFAGLTATAHAIHMYFTLRKHKPITEVTTDGVHWTQGGLLCPASGPCVRFSPTVAPSSCAMNGAAQAILYSTSQGKTFDQPAWPSSVNACSTNELFDVGAISYLLDPLSQFPLRRSTNGGASWEVVADIPTPAPSTLSLSGLPSTALAQTTLVIPTTGDLVSIGNGGPSVLLAPHAKHWCTIPTTTIPSDVGAAVTGQHSLYLVLDSNTGSSTLTSIALTKLRCRL</sequence>
<evidence type="ECO:0000313" key="3">
    <source>
        <dbReference type="Proteomes" id="UP001560267"/>
    </source>
</evidence>
<feature type="signal peptide" evidence="1">
    <location>
        <begin position="1"/>
        <end position="20"/>
    </location>
</feature>
<comment type="caution">
    <text evidence="2">The sequence shown here is derived from an EMBL/GenBank/DDBJ whole genome shotgun (WGS) entry which is preliminary data.</text>
</comment>
<evidence type="ECO:0000256" key="1">
    <source>
        <dbReference type="SAM" id="SignalP"/>
    </source>
</evidence>
<dbReference type="Proteomes" id="UP001560267">
    <property type="component" value="Unassembled WGS sequence"/>
</dbReference>
<proteinExistence type="predicted"/>
<protein>
    <submittedName>
        <fullName evidence="2">Uncharacterized protein</fullName>
    </submittedName>
</protein>
<dbReference type="SUPFAM" id="SSF110296">
    <property type="entry name" value="Oligoxyloglucan reducing end-specific cellobiohydrolase"/>
    <property type="match status" value="1"/>
</dbReference>
<dbReference type="InterPro" id="IPR015943">
    <property type="entry name" value="WD40/YVTN_repeat-like_dom_sf"/>
</dbReference>
<evidence type="ECO:0000313" key="2">
    <source>
        <dbReference type="EMBL" id="MEX6430649.1"/>
    </source>
</evidence>
<reference evidence="2 3" key="1">
    <citation type="submission" date="2024-07" db="EMBL/GenBank/DDBJ databases">
        <title>Draft Genome Sequence of Ferrimicrobium acidiphilum Strain YE2023, Isolated from a Pulp of Bioleach Reactor.</title>
        <authorList>
            <person name="Elkina Y.A."/>
            <person name="Bulaeva A.G."/>
            <person name="Beletsky A.V."/>
            <person name="Mardanov A.V."/>
        </authorList>
    </citation>
    <scope>NUCLEOTIDE SEQUENCE [LARGE SCALE GENOMIC DNA]</scope>
    <source>
        <strain evidence="2 3">YE2023</strain>
    </source>
</reference>